<feature type="region of interest" description="Disordered" evidence="1">
    <location>
        <begin position="1"/>
        <end position="201"/>
    </location>
</feature>
<name>A0A101MF36_PENFR</name>
<evidence type="ECO:0000256" key="1">
    <source>
        <dbReference type="SAM" id="MobiDB-lite"/>
    </source>
</evidence>
<dbReference type="EMBL" id="LLXE01000236">
    <property type="protein sequence ID" value="KUM59215.1"/>
    <property type="molecule type" value="Genomic_DNA"/>
</dbReference>
<proteinExistence type="predicted"/>
<evidence type="ECO:0000313" key="3">
    <source>
        <dbReference type="Proteomes" id="UP000055045"/>
    </source>
</evidence>
<dbReference type="AlphaFoldDB" id="A0A101MF36"/>
<dbReference type="OrthoDB" id="4369740at2759"/>
<accession>A0A101MF36</accession>
<feature type="compositionally biased region" description="Basic and acidic residues" evidence="1">
    <location>
        <begin position="1"/>
        <end position="10"/>
    </location>
</feature>
<organism evidence="2 3">
    <name type="scientific">Penicillium freii</name>
    <dbReference type="NCBI Taxonomy" id="48697"/>
    <lineage>
        <taxon>Eukaryota</taxon>
        <taxon>Fungi</taxon>
        <taxon>Dikarya</taxon>
        <taxon>Ascomycota</taxon>
        <taxon>Pezizomycotina</taxon>
        <taxon>Eurotiomycetes</taxon>
        <taxon>Eurotiomycetidae</taxon>
        <taxon>Eurotiales</taxon>
        <taxon>Aspergillaceae</taxon>
        <taxon>Penicillium</taxon>
    </lineage>
</organism>
<evidence type="ECO:0000313" key="2">
    <source>
        <dbReference type="EMBL" id="KUM59215.1"/>
    </source>
</evidence>
<gene>
    <name evidence="2" type="ORF">ACN42_g7921</name>
</gene>
<comment type="caution">
    <text evidence="2">The sequence shown here is derived from an EMBL/GenBank/DDBJ whole genome shotgun (WGS) entry which is preliminary data.</text>
</comment>
<protein>
    <submittedName>
        <fullName evidence="2">Uncharacterized protein</fullName>
    </submittedName>
</protein>
<feature type="compositionally biased region" description="Low complexity" evidence="1">
    <location>
        <begin position="145"/>
        <end position="168"/>
    </location>
</feature>
<dbReference type="Proteomes" id="UP000055045">
    <property type="component" value="Unassembled WGS sequence"/>
</dbReference>
<keyword evidence="3" id="KW-1185">Reference proteome</keyword>
<feature type="compositionally biased region" description="Basic and acidic residues" evidence="1">
    <location>
        <begin position="46"/>
        <end position="60"/>
    </location>
</feature>
<sequence length="201" mass="21618">MDSAAGKELDVTNSPISWRGGLRGPLTSIAVGPRLHGNAKLPPMRDQPRRPRQQESESRAPPHPANEQQAPGRGTSRVATPHWPRGQEFRGGPSRHASRAADLGRRGLPANTPLGPSHRGLDTSRWNPHRQAPPQEEASRKARSGSKSSTTTKASKSSTTNKAPTSKSFPPDDDIEMLSLPPTPPYLKALLPPSSPPARSQ</sequence>
<reference evidence="2 3" key="1">
    <citation type="submission" date="2015-10" db="EMBL/GenBank/DDBJ databases">
        <title>Genome sequencing of Penicillium freii.</title>
        <authorList>
            <person name="Nguyen H.D."/>
            <person name="Visagie C.M."/>
            <person name="Seifert K.A."/>
        </authorList>
    </citation>
    <scope>NUCLEOTIDE SEQUENCE [LARGE SCALE GENOMIC DNA]</scope>
    <source>
        <strain evidence="2 3">DAOM 242723</strain>
    </source>
</reference>